<keyword evidence="4" id="KW-1185">Reference proteome</keyword>
<dbReference type="InterPro" id="IPR051044">
    <property type="entry name" value="MAG_DAG_Lipase"/>
</dbReference>
<dbReference type="PANTHER" id="PTHR11614">
    <property type="entry name" value="PHOSPHOLIPASE-RELATED"/>
    <property type="match status" value="1"/>
</dbReference>
<dbReference type="Proteomes" id="UP000039865">
    <property type="component" value="Unassembled WGS sequence"/>
</dbReference>
<feature type="region of interest" description="Disordered" evidence="1">
    <location>
        <begin position="53"/>
        <end position="82"/>
    </location>
</feature>
<evidence type="ECO:0000256" key="1">
    <source>
        <dbReference type="SAM" id="MobiDB-lite"/>
    </source>
</evidence>
<evidence type="ECO:0000313" key="4">
    <source>
        <dbReference type="Proteomes" id="UP000039865"/>
    </source>
</evidence>
<dbReference type="OrthoDB" id="407812at2759"/>
<dbReference type="Gene3D" id="3.40.50.1820">
    <property type="entry name" value="alpha/beta hydrolase"/>
    <property type="match status" value="1"/>
</dbReference>
<feature type="domain" description="Serine aminopeptidase S33" evidence="2">
    <location>
        <begin position="207"/>
        <end position="446"/>
    </location>
</feature>
<dbReference type="AlphaFoldDB" id="A0A077ZU02"/>
<proteinExistence type="predicted"/>
<dbReference type="EMBL" id="CCKQ01000833">
    <property type="protein sequence ID" value="CDW71931.1"/>
    <property type="molecule type" value="Genomic_DNA"/>
</dbReference>
<protein>
    <recommendedName>
        <fullName evidence="2">Serine aminopeptidase S33 domain-containing protein</fullName>
    </recommendedName>
</protein>
<evidence type="ECO:0000259" key="2">
    <source>
        <dbReference type="Pfam" id="PF12146"/>
    </source>
</evidence>
<dbReference type="InterPro" id="IPR029058">
    <property type="entry name" value="AB_hydrolase_fold"/>
</dbReference>
<dbReference type="FunCoup" id="A0A077ZU02">
    <property type="interactions" value="25"/>
</dbReference>
<name>A0A077ZU02_STYLE</name>
<accession>A0A077ZU02</accession>
<organism evidence="3 4">
    <name type="scientific">Stylonychia lemnae</name>
    <name type="common">Ciliate</name>
    <dbReference type="NCBI Taxonomy" id="5949"/>
    <lineage>
        <taxon>Eukaryota</taxon>
        <taxon>Sar</taxon>
        <taxon>Alveolata</taxon>
        <taxon>Ciliophora</taxon>
        <taxon>Intramacronucleata</taxon>
        <taxon>Spirotrichea</taxon>
        <taxon>Stichotrichia</taxon>
        <taxon>Sporadotrichida</taxon>
        <taxon>Oxytrichidae</taxon>
        <taxon>Stylonychinae</taxon>
        <taxon>Stylonychia</taxon>
    </lineage>
</organism>
<dbReference type="SUPFAM" id="SSF53474">
    <property type="entry name" value="alpha/beta-Hydrolases"/>
    <property type="match status" value="1"/>
</dbReference>
<dbReference type="Pfam" id="PF12146">
    <property type="entry name" value="Hydrolase_4"/>
    <property type="match status" value="1"/>
</dbReference>
<dbReference type="InParanoid" id="A0A077ZU02"/>
<evidence type="ECO:0000313" key="3">
    <source>
        <dbReference type="EMBL" id="CDW71931.1"/>
    </source>
</evidence>
<sequence>MKDKDLDKSRYQPSDADYIKQYVQNYMKEDPRGLSEEEKQKLTNKAEKLAQLDLEQNKKQQQEYQQTLKLKQDQQQVKTEDTSFIQPDQIKKIFDKITEIDSDPNGKSAQDFYKKIEELEKSNQNKKKSQIIIKTLKKGKNVQNLKYDMTGGMGRQISQEQMMFERKHIDFKRFQFPEICPIDYRVKHKNEEIKIYNVRYPAVNQAERKGIIHFLHGYGEHAGRYAYFAQYFAKAGYDFFAIDQRGFGRSEGKRARIESEESLLSDYQGFMEKVDQSYGEKNLSRYMVGYSMGSNIACKLTLAQPKNYFQAMGLLAPYFQLLNQEMIDKYIGLAKLLNYVAPNYQLASFPVKSDGRFTRHYQNFLDDEFNLAGKISVNNIIVGEQMKKKFLEHEKDKIITPLIMILGGNENVVCNKTAKQAFDLFPIEDKAIITYDELDHFIIQDAEYLNLIVNDLISFFNTH</sequence>
<dbReference type="InterPro" id="IPR022742">
    <property type="entry name" value="Hydrolase_4"/>
</dbReference>
<gene>
    <name evidence="3" type="primary">Contig2358.g2543</name>
    <name evidence="3" type="ORF">STYLEM_882</name>
</gene>
<reference evidence="3 4" key="1">
    <citation type="submission" date="2014-06" db="EMBL/GenBank/DDBJ databases">
        <authorList>
            <person name="Swart Estienne"/>
        </authorList>
    </citation>
    <scope>NUCLEOTIDE SEQUENCE [LARGE SCALE GENOMIC DNA]</scope>
    <source>
        <strain evidence="3 4">130c</strain>
    </source>
</reference>
<feature type="compositionally biased region" description="Low complexity" evidence="1">
    <location>
        <begin position="62"/>
        <end position="77"/>
    </location>
</feature>